<keyword evidence="3" id="KW-1185">Reference proteome</keyword>
<dbReference type="EMBL" id="QASA01000002">
    <property type="protein sequence ID" value="RDC58786.1"/>
    <property type="molecule type" value="Genomic_DNA"/>
</dbReference>
<keyword evidence="1" id="KW-1133">Transmembrane helix</keyword>
<dbReference type="OrthoDB" id="1495489at2"/>
<gene>
    <name evidence="2" type="ORF">AHMF7616_05220</name>
</gene>
<feature type="transmembrane region" description="Helical" evidence="1">
    <location>
        <begin position="92"/>
        <end position="109"/>
    </location>
</feature>
<evidence type="ECO:0000313" key="3">
    <source>
        <dbReference type="Proteomes" id="UP000253919"/>
    </source>
</evidence>
<proteinExistence type="predicted"/>
<dbReference type="Proteomes" id="UP000253919">
    <property type="component" value="Unassembled WGS sequence"/>
</dbReference>
<accession>A0A369Q6N9</accession>
<keyword evidence="1" id="KW-0472">Membrane</keyword>
<sequence>MKIAVMRNRPLAISLVAFIFILAGGVGILYHATDYWKPNSNPYELVGVLFIRILAIVCGVLLLRRVPAARWLAILWLAYHCVLSFYHSTAEMMTHFVFLAIVSLLLFIPKSSAYFKDAY</sequence>
<feature type="transmembrane region" description="Helical" evidence="1">
    <location>
        <begin position="45"/>
        <end position="63"/>
    </location>
</feature>
<protein>
    <recommendedName>
        <fullName evidence="4">DoxX family protein</fullName>
    </recommendedName>
</protein>
<feature type="transmembrane region" description="Helical" evidence="1">
    <location>
        <begin position="68"/>
        <end position="86"/>
    </location>
</feature>
<organism evidence="2 3">
    <name type="scientific">Adhaeribacter pallidiroseus</name>
    <dbReference type="NCBI Taxonomy" id="2072847"/>
    <lineage>
        <taxon>Bacteria</taxon>
        <taxon>Pseudomonadati</taxon>
        <taxon>Bacteroidota</taxon>
        <taxon>Cytophagia</taxon>
        <taxon>Cytophagales</taxon>
        <taxon>Hymenobacteraceae</taxon>
        <taxon>Adhaeribacter</taxon>
    </lineage>
</organism>
<evidence type="ECO:0000313" key="2">
    <source>
        <dbReference type="EMBL" id="RDC58786.1"/>
    </source>
</evidence>
<name>A0A369Q6N9_9BACT</name>
<keyword evidence="1" id="KW-0812">Transmembrane</keyword>
<evidence type="ECO:0000256" key="1">
    <source>
        <dbReference type="SAM" id="Phobius"/>
    </source>
</evidence>
<feature type="transmembrane region" description="Helical" evidence="1">
    <location>
        <begin position="12"/>
        <end position="33"/>
    </location>
</feature>
<dbReference type="RefSeq" id="WP_115375803.1">
    <property type="nucleotide sequence ID" value="NZ_QASA01000002.1"/>
</dbReference>
<comment type="caution">
    <text evidence="2">The sequence shown here is derived from an EMBL/GenBank/DDBJ whole genome shotgun (WGS) entry which is preliminary data.</text>
</comment>
<evidence type="ECO:0008006" key="4">
    <source>
        <dbReference type="Google" id="ProtNLM"/>
    </source>
</evidence>
<reference evidence="2 3" key="1">
    <citation type="submission" date="2018-04" db="EMBL/GenBank/DDBJ databases">
        <title>Adhaeribacter sp. HMF7616 genome sequencing and assembly.</title>
        <authorList>
            <person name="Kang H."/>
            <person name="Kang J."/>
            <person name="Cha I."/>
            <person name="Kim H."/>
            <person name="Joh K."/>
        </authorList>
    </citation>
    <scope>NUCLEOTIDE SEQUENCE [LARGE SCALE GENOMIC DNA]</scope>
    <source>
        <strain evidence="2 3">HMF7616</strain>
    </source>
</reference>
<dbReference type="AlphaFoldDB" id="A0A369Q6N9"/>